<keyword evidence="2" id="KW-1185">Reference proteome</keyword>
<dbReference type="Proteomes" id="UP000237000">
    <property type="component" value="Unassembled WGS sequence"/>
</dbReference>
<evidence type="ECO:0000313" key="2">
    <source>
        <dbReference type="Proteomes" id="UP000237000"/>
    </source>
</evidence>
<organism evidence="1 2">
    <name type="scientific">Trema orientale</name>
    <name type="common">Charcoal tree</name>
    <name type="synonym">Celtis orientalis</name>
    <dbReference type="NCBI Taxonomy" id="63057"/>
    <lineage>
        <taxon>Eukaryota</taxon>
        <taxon>Viridiplantae</taxon>
        <taxon>Streptophyta</taxon>
        <taxon>Embryophyta</taxon>
        <taxon>Tracheophyta</taxon>
        <taxon>Spermatophyta</taxon>
        <taxon>Magnoliopsida</taxon>
        <taxon>eudicotyledons</taxon>
        <taxon>Gunneridae</taxon>
        <taxon>Pentapetalae</taxon>
        <taxon>rosids</taxon>
        <taxon>fabids</taxon>
        <taxon>Rosales</taxon>
        <taxon>Cannabaceae</taxon>
        <taxon>Trema</taxon>
    </lineage>
</organism>
<sequence length="62" mass="6985">MKSEDRRQMSGNRCGIQKAHSIVDAQCLTKFFLHAAPKHVEVEFANVSALKLSADFLRILKV</sequence>
<dbReference type="InParanoid" id="A0A2P5E7N4"/>
<dbReference type="AlphaFoldDB" id="A0A2P5E7N4"/>
<accession>A0A2P5E7N4</accession>
<name>A0A2P5E7N4_TREOI</name>
<dbReference type="EMBL" id="JXTC01000214">
    <property type="protein sequence ID" value="PON81538.1"/>
    <property type="molecule type" value="Genomic_DNA"/>
</dbReference>
<proteinExistence type="predicted"/>
<protein>
    <submittedName>
        <fullName evidence="1">Uncharacterized protein</fullName>
    </submittedName>
</protein>
<reference evidence="2" key="1">
    <citation type="submission" date="2016-06" db="EMBL/GenBank/DDBJ databases">
        <title>Parallel loss of symbiosis genes in relatives of nitrogen-fixing non-legume Parasponia.</title>
        <authorList>
            <person name="Van Velzen R."/>
            <person name="Holmer R."/>
            <person name="Bu F."/>
            <person name="Rutten L."/>
            <person name="Van Zeijl A."/>
            <person name="Liu W."/>
            <person name="Santuari L."/>
            <person name="Cao Q."/>
            <person name="Sharma T."/>
            <person name="Shen D."/>
            <person name="Roswanjaya Y."/>
            <person name="Wardhani T."/>
            <person name="Kalhor M.S."/>
            <person name="Jansen J."/>
            <person name="Van den Hoogen J."/>
            <person name="Gungor B."/>
            <person name="Hartog M."/>
            <person name="Hontelez J."/>
            <person name="Verver J."/>
            <person name="Yang W.-C."/>
            <person name="Schijlen E."/>
            <person name="Repin R."/>
            <person name="Schilthuizen M."/>
            <person name="Schranz E."/>
            <person name="Heidstra R."/>
            <person name="Miyata K."/>
            <person name="Fedorova E."/>
            <person name="Kohlen W."/>
            <person name="Bisseling T."/>
            <person name="Smit S."/>
            <person name="Geurts R."/>
        </authorList>
    </citation>
    <scope>NUCLEOTIDE SEQUENCE [LARGE SCALE GENOMIC DNA]</scope>
    <source>
        <strain evidence="2">cv. RG33-2</strain>
    </source>
</reference>
<gene>
    <name evidence="1" type="ORF">TorRG33x02_226610</name>
</gene>
<evidence type="ECO:0000313" key="1">
    <source>
        <dbReference type="EMBL" id="PON81538.1"/>
    </source>
</evidence>
<comment type="caution">
    <text evidence="1">The sequence shown here is derived from an EMBL/GenBank/DDBJ whole genome shotgun (WGS) entry which is preliminary data.</text>
</comment>